<accession>A0A4S4LFP9</accession>
<evidence type="ECO:0000313" key="4">
    <source>
        <dbReference type="Proteomes" id="UP000310158"/>
    </source>
</evidence>
<name>A0A4S4LFP9_9AGAM</name>
<comment type="caution">
    <text evidence="3">The sequence shown here is derived from an EMBL/GenBank/DDBJ whole genome shotgun (WGS) entry which is preliminary data.</text>
</comment>
<dbReference type="SUPFAM" id="SSF53474">
    <property type="entry name" value="alpha/beta-Hydrolases"/>
    <property type="match status" value="1"/>
</dbReference>
<evidence type="ECO:0000259" key="2">
    <source>
        <dbReference type="Pfam" id="PF00135"/>
    </source>
</evidence>
<dbReference type="InterPro" id="IPR029058">
    <property type="entry name" value="AB_hydrolase_fold"/>
</dbReference>
<keyword evidence="4" id="KW-1185">Reference proteome</keyword>
<dbReference type="GO" id="GO:0016787">
    <property type="term" value="F:hydrolase activity"/>
    <property type="evidence" value="ECO:0007669"/>
    <property type="project" value="InterPro"/>
</dbReference>
<feature type="domain" description="Carboxylesterase type B" evidence="2">
    <location>
        <begin position="13"/>
        <end position="314"/>
    </location>
</feature>
<comment type="similarity">
    <text evidence="1">Belongs to the 'GDXG' lipolytic enzyme family.</text>
</comment>
<dbReference type="PANTHER" id="PTHR11559">
    <property type="entry name" value="CARBOXYLESTERASE"/>
    <property type="match status" value="1"/>
</dbReference>
<evidence type="ECO:0000256" key="1">
    <source>
        <dbReference type="ARBA" id="ARBA00010515"/>
    </source>
</evidence>
<dbReference type="Proteomes" id="UP000310158">
    <property type="component" value="Unassembled WGS sequence"/>
</dbReference>
<gene>
    <name evidence="3" type="ORF">EW146_g8276</name>
</gene>
<dbReference type="InterPro" id="IPR050309">
    <property type="entry name" value="Type-B_Carboxylest/Lipase"/>
</dbReference>
<dbReference type="PROSITE" id="PS01173">
    <property type="entry name" value="LIPASE_GDXG_HIS"/>
    <property type="match status" value="1"/>
</dbReference>
<dbReference type="OrthoDB" id="408631at2759"/>
<dbReference type="Gene3D" id="3.40.50.1820">
    <property type="entry name" value="alpha/beta hydrolase"/>
    <property type="match status" value="1"/>
</dbReference>
<dbReference type="AlphaFoldDB" id="A0A4S4LFP9"/>
<dbReference type="InterPro" id="IPR002018">
    <property type="entry name" value="CarbesteraseB"/>
</dbReference>
<dbReference type="EMBL" id="SGPL01000553">
    <property type="protein sequence ID" value="THH10732.1"/>
    <property type="molecule type" value="Genomic_DNA"/>
</dbReference>
<evidence type="ECO:0000313" key="3">
    <source>
        <dbReference type="EMBL" id="THH10732.1"/>
    </source>
</evidence>
<protein>
    <recommendedName>
        <fullName evidence="2">Carboxylesterase type B domain-containing protein</fullName>
    </recommendedName>
</protein>
<proteinExistence type="inferred from homology"/>
<sequence>MCDIQNATTQPVHVHVPSDVKRGAQLPVVFWIHGGGYGGGNNSAFLVQDFVRQSNYTTVALQVRYRLGLFGFMPGQQVKDGGDLNVGLLDQRFALQGGQDHIALFSGDPKKVMIWGESAGAGFVLQQIVAHGGLTNPPLFRATMMSSPFLPFQYHYNDPIPETLYTEVVAQVNCTGSRDTLACLRAANASDSVQADAAIGSANFLGTYTFVSVVDEDERSKSPMTCGLKMEETLLVITNSHEGDLFVNATAVSSANLTLAEYVTQLFPRLKDMKVQHAVELYLGIGLQTGVEQAEAVMGDSIFVCPAYYALEGYGRGGWKGEFAIPPGTHGEDLSHEFITFEFRPTYNNIAFINAFSESFLSFAISLDPNVHVNPSDIKPTWATWGLYSTEMLFNKTESGTPVVQPFETDAGLLERCK</sequence>
<reference evidence="3 4" key="1">
    <citation type="submission" date="2019-02" db="EMBL/GenBank/DDBJ databases">
        <title>Genome sequencing of the rare red list fungi Bondarzewia mesenterica.</title>
        <authorList>
            <person name="Buettner E."/>
            <person name="Kellner H."/>
        </authorList>
    </citation>
    <scope>NUCLEOTIDE SEQUENCE [LARGE SCALE GENOMIC DNA]</scope>
    <source>
        <strain evidence="3 4">DSM 108281</strain>
    </source>
</reference>
<dbReference type="InterPro" id="IPR002168">
    <property type="entry name" value="Lipase_GDXG_HIS_AS"/>
</dbReference>
<organism evidence="3 4">
    <name type="scientific">Bondarzewia mesenterica</name>
    <dbReference type="NCBI Taxonomy" id="1095465"/>
    <lineage>
        <taxon>Eukaryota</taxon>
        <taxon>Fungi</taxon>
        <taxon>Dikarya</taxon>
        <taxon>Basidiomycota</taxon>
        <taxon>Agaricomycotina</taxon>
        <taxon>Agaricomycetes</taxon>
        <taxon>Russulales</taxon>
        <taxon>Bondarzewiaceae</taxon>
        <taxon>Bondarzewia</taxon>
    </lineage>
</organism>
<dbReference type="Pfam" id="PF00135">
    <property type="entry name" value="COesterase"/>
    <property type="match status" value="1"/>
</dbReference>